<feature type="transmembrane region" description="Helical" evidence="6">
    <location>
        <begin position="89"/>
        <end position="110"/>
    </location>
</feature>
<dbReference type="eggNOG" id="COG0531">
    <property type="taxonomic scope" value="Bacteria"/>
</dbReference>
<feature type="transmembrane region" description="Helical" evidence="6">
    <location>
        <begin position="419"/>
        <end position="441"/>
    </location>
</feature>
<keyword evidence="3 6" id="KW-0812">Transmembrane</keyword>
<feature type="transmembrane region" description="Helical" evidence="6">
    <location>
        <begin position="264"/>
        <end position="290"/>
    </location>
</feature>
<feature type="transmembrane region" description="Helical" evidence="6">
    <location>
        <begin position="310"/>
        <end position="332"/>
    </location>
</feature>
<evidence type="ECO:0000256" key="6">
    <source>
        <dbReference type="SAM" id="Phobius"/>
    </source>
</evidence>
<evidence type="ECO:0000256" key="1">
    <source>
        <dbReference type="ARBA" id="ARBA00004141"/>
    </source>
</evidence>
<dbReference type="PANTHER" id="PTHR43243:SF4">
    <property type="entry name" value="CATIONIC AMINO ACID TRANSPORTER 4"/>
    <property type="match status" value="1"/>
</dbReference>
<dbReference type="PANTHER" id="PTHR43243">
    <property type="entry name" value="INNER MEMBRANE TRANSPORTER YGJI-RELATED"/>
    <property type="match status" value="1"/>
</dbReference>
<proteinExistence type="predicted"/>
<feature type="transmembrane region" description="Helical" evidence="6">
    <location>
        <begin position="155"/>
        <end position="172"/>
    </location>
</feature>
<dbReference type="KEGG" id="saga:M5M_14475"/>
<accession>K4KLW4</accession>
<keyword evidence="2" id="KW-0813">Transport</keyword>
<feature type="transmembrane region" description="Helical" evidence="6">
    <location>
        <begin position="184"/>
        <end position="204"/>
    </location>
</feature>
<comment type="subcellular location">
    <subcellularLocation>
        <location evidence="1">Membrane</location>
        <topology evidence="1">Multi-pass membrane protein</topology>
    </subcellularLocation>
</comment>
<feature type="transmembrane region" description="Helical" evidence="6">
    <location>
        <begin position="30"/>
        <end position="51"/>
    </location>
</feature>
<dbReference type="GO" id="GO:0016020">
    <property type="term" value="C:membrane"/>
    <property type="evidence" value="ECO:0007669"/>
    <property type="project" value="UniProtKB-SubCell"/>
</dbReference>
<feature type="transmembrane region" description="Helical" evidence="6">
    <location>
        <begin position="224"/>
        <end position="243"/>
    </location>
</feature>
<evidence type="ECO:0000313" key="8">
    <source>
        <dbReference type="Proteomes" id="UP000000466"/>
    </source>
</evidence>
<dbReference type="HOGENOM" id="CLU_007946_15_7_6"/>
<keyword evidence="4 6" id="KW-1133">Transmembrane helix</keyword>
<evidence type="ECO:0000256" key="4">
    <source>
        <dbReference type="ARBA" id="ARBA00022989"/>
    </source>
</evidence>
<feature type="transmembrane region" description="Helical" evidence="6">
    <location>
        <begin position="386"/>
        <end position="407"/>
    </location>
</feature>
<reference evidence="7 8" key="1">
    <citation type="journal article" date="2013" name="Genome Announc.">
        <title>Complete genome sequence of Simiduia agarivorans SA1(T), a marine bacterium able to degrade a variety of polysaccharides.</title>
        <authorList>
            <person name="Lin S.Y."/>
            <person name="Shieh W.Y."/>
            <person name="Chen J.S."/>
            <person name="Tang S.L."/>
        </authorList>
    </citation>
    <scope>NUCLEOTIDE SEQUENCE [LARGE SCALE GENOMIC DNA]</scope>
    <source>
        <strain evidence="8">DSM 21679 / JCM 13881 / BCRC 17597 / SA1</strain>
    </source>
</reference>
<dbReference type="RefSeq" id="WP_015048184.1">
    <property type="nucleotide sequence ID" value="NC_018868.3"/>
</dbReference>
<feature type="transmembrane region" description="Helical" evidence="6">
    <location>
        <begin position="447"/>
        <end position="464"/>
    </location>
</feature>
<dbReference type="AlphaFoldDB" id="K4KLW4"/>
<gene>
    <name evidence="7" type="ordered locus">M5M_14475</name>
</gene>
<evidence type="ECO:0000313" key="7">
    <source>
        <dbReference type="EMBL" id="AFV00032.1"/>
    </source>
</evidence>
<feature type="transmembrane region" description="Helical" evidence="6">
    <location>
        <begin position="363"/>
        <end position="380"/>
    </location>
</feature>
<sequence length="475" mass="51084">MTVNRIKSQQDLTRGAERAPLQRTLGAFELTFLGIGAIIGTGIFLLTALGAERAGPGLLLSFFIAGLVCVFAALAYAELTAMAPVAGSAYSFAYLSVGEWLAWLVGWNLILEYTAAAAAVAAGWAGYINGLLAHYDLALPLWLRTGYFTNTETGGINLLAVLLVGCIAALLVRGTRESARLNAFLVGAKLIGLLIFIAVTLTFFSPDKLSPFMPYGFWASEQDGLVRGVLAAASLIFFAYVGFDAVSTAAEETVNPQRNIPIGVIASIVICTLIYLLVILAALGAVHYKALAGNPEPLAYVMRTLGYEQLGNVIALIAIFALPTVIMVMLYGQTRIFFVMARDGLIPRSLTRLHTRYHTPARLSWLTAALVAVLAGLLPLDQIAEMSNTGTLFAFIVVAIAVMLLRHQQPNWHRPFRCPAVYAVAGIALMGCVLLFISLPAISIERFGIWSLIGLVIYGVYGYRHSEMSASTKRA</sequence>
<feature type="transmembrane region" description="Helical" evidence="6">
    <location>
        <begin position="117"/>
        <end position="135"/>
    </location>
</feature>
<dbReference type="EMBL" id="CP003746">
    <property type="protein sequence ID" value="AFV00032.1"/>
    <property type="molecule type" value="Genomic_DNA"/>
</dbReference>
<dbReference type="InterPro" id="IPR002293">
    <property type="entry name" value="AA/rel_permease1"/>
</dbReference>
<feature type="transmembrane region" description="Helical" evidence="6">
    <location>
        <begin position="58"/>
        <end position="77"/>
    </location>
</feature>
<keyword evidence="5 6" id="KW-0472">Membrane</keyword>
<evidence type="ECO:0000256" key="2">
    <source>
        <dbReference type="ARBA" id="ARBA00022448"/>
    </source>
</evidence>
<dbReference type="GO" id="GO:0015171">
    <property type="term" value="F:amino acid transmembrane transporter activity"/>
    <property type="evidence" value="ECO:0007669"/>
    <property type="project" value="TreeGrafter"/>
</dbReference>
<dbReference type="Proteomes" id="UP000000466">
    <property type="component" value="Chromosome"/>
</dbReference>
<organism evidence="7 8">
    <name type="scientific">Simiduia agarivorans (strain DSM 21679 / JCM 13881 / BCRC 17597 / SA1)</name>
    <dbReference type="NCBI Taxonomy" id="1117647"/>
    <lineage>
        <taxon>Bacteria</taxon>
        <taxon>Pseudomonadati</taxon>
        <taxon>Pseudomonadota</taxon>
        <taxon>Gammaproteobacteria</taxon>
        <taxon>Cellvibrionales</taxon>
        <taxon>Cellvibrionaceae</taxon>
        <taxon>Simiduia</taxon>
    </lineage>
</organism>
<protein>
    <submittedName>
        <fullName evidence="7">Amino acid permease-associated protein</fullName>
    </submittedName>
</protein>
<dbReference type="PIRSF" id="PIRSF006060">
    <property type="entry name" value="AA_transporter"/>
    <property type="match status" value="1"/>
</dbReference>
<dbReference type="OrthoDB" id="7065842at2"/>
<name>K4KLW4_SIMAS</name>
<dbReference type="Gene3D" id="1.20.1740.10">
    <property type="entry name" value="Amino acid/polyamine transporter I"/>
    <property type="match status" value="1"/>
</dbReference>
<dbReference type="Pfam" id="PF13520">
    <property type="entry name" value="AA_permease_2"/>
    <property type="match status" value="1"/>
</dbReference>
<keyword evidence="8" id="KW-1185">Reference proteome</keyword>
<evidence type="ECO:0000256" key="3">
    <source>
        <dbReference type="ARBA" id="ARBA00022692"/>
    </source>
</evidence>
<dbReference type="STRING" id="1117647.M5M_14475"/>
<evidence type="ECO:0000256" key="5">
    <source>
        <dbReference type="ARBA" id="ARBA00023136"/>
    </source>
</evidence>